<comment type="catalytic activity">
    <reaction evidence="1">
        <text>dTDP-4-dehydro-6-deoxy-alpha-D-glucose = dTDP-4-dehydro-beta-L-rhamnose</text>
        <dbReference type="Rhea" id="RHEA:16969"/>
        <dbReference type="ChEBI" id="CHEBI:57649"/>
        <dbReference type="ChEBI" id="CHEBI:62830"/>
        <dbReference type="EC" id="5.1.3.13"/>
    </reaction>
</comment>
<dbReference type="Gene3D" id="2.60.120.10">
    <property type="entry name" value="Jelly Rolls"/>
    <property type="match status" value="1"/>
</dbReference>
<dbReference type="EMBL" id="LIDN01000314">
    <property type="protein sequence ID" value="KRP32113.1"/>
    <property type="molecule type" value="Genomic_DNA"/>
</dbReference>
<evidence type="ECO:0000256" key="3">
    <source>
        <dbReference type="ARBA" id="ARBA00012098"/>
    </source>
</evidence>
<evidence type="ECO:0000256" key="1">
    <source>
        <dbReference type="ARBA" id="ARBA00001298"/>
    </source>
</evidence>
<gene>
    <name evidence="9" type="ORF">ABS33_07185</name>
</gene>
<comment type="caution">
    <text evidence="9">The sequence shown here is derived from an EMBL/GenBank/DDBJ whole genome shotgun (WGS) entry which is preliminary data.</text>
</comment>
<dbReference type="InterPro" id="IPR000888">
    <property type="entry name" value="RmlC-like"/>
</dbReference>
<dbReference type="SUPFAM" id="SSF51182">
    <property type="entry name" value="RmlC-like cupins"/>
    <property type="match status" value="1"/>
</dbReference>
<evidence type="ECO:0000256" key="4">
    <source>
        <dbReference type="ARBA" id="ARBA00019595"/>
    </source>
</evidence>
<evidence type="ECO:0000256" key="8">
    <source>
        <dbReference type="PIRSR" id="PIRSR600888-3"/>
    </source>
</evidence>
<dbReference type="GO" id="GO:0008830">
    <property type="term" value="F:dTDP-4-dehydrorhamnose 3,5-epimerase activity"/>
    <property type="evidence" value="ECO:0007669"/>
    <property type="project" value="UniProtKB-EC"/>
</dbReference>
<dbReference type="Proteomes" id="UP000051220">
    <property type="component" value="Unassembled WGS sequence"/>
</dbReference>
<reference evidence="9 10" key="1">
    <citation type="submission" date="2015-10" db="EMBL/GenBank/DDBJ databases">
        <title>Metagenome-Assembled Genomes uncover a global brackish microbiome.</title>
        <authorList>
            <person name="Hugerth L.W."/>
            <person name="Larsson J."/>
            <person name="Alneberg J."/>
            <person name="Lindh M.V."/>
            <person name="Legrand C."/>
            <person name="Pinhassi J."/>
            <person name="Andersson A.F."/>
        </authorList>
    </citation>
    <scope>NUCLEOTIDE SEQUENCE [LARGE SCALE GENOMIC DNA]</scope>
    <source>
        <strain evidence="9">BACL9 MAG-120924-bin69</strain>
    </source>
</reference>
<sequence>MLDGLKILPLTQHCDDRGRVMEILRKDDPHFVGFGQAYFSSIYPGVIKAWHAHEKQTDCLSIIHGMAKIGFYDSRPKSPTHGKTHRIVVGEHHRVLIHIPPGIFHGFKAISPNEVLLINLPSEPYNRKNPDEVRRPWNDPAIGFNWDTEFR</sequence>
<dbReference type="InterPro" id="IPR011051">
    <property type="entry name" value="RmlC_Cupin_sf"/>
</dbReference>
<dbReference type="AlphaFoldDB" id="A0A0R2XD64"/>
<protein>
    <recommendedName>
        <fullName evidence="4">dTDP-4-dehydrorhamnose 3,5-epimerase</fullName>
        <ecNumber evidence="3">5.1.3.13</ecNumber>
    </recommendedName>
    <alternativeName>
        <fullName evidence="6">Thymidine diphospho-4-keto-rhamnose 3,5-epimerase</fullName>
    </alternativeName>
    <alternativeName>
        <fullName evidence="5">dTDP-4-keto-6-deoxyglucose 3,5-epimerase</fullName>
    </alternativeName>
    <alternativeName>
        <fullName evidence="7">dTDP-6-deoxy-D-xylo-4-hexulose 3,5-epimerase</fullName>
    </alternativeName>
</protein>
<dbReference type="GO" id="GO:0019305">
    <property type="term" value="P:dTDP-rhamnose biosynthetic process"/>
    <property type="evidence" value="ECO:0007669"/>
    <property type="project" value="TreeGrafter"/>
</dbReference>
<dbReference type="GO" id="GO:0005829">
    <property type="term" value="C:cytosol"/>
    <property type="evidence" value="ECO:0007669"/>
    <property type="project" value="TreeGrafter"/>
</dbReference>
<dbReference type="PANTHER" id="PTHR21047">
    <property type="entry name" value="DTDP-6-DEOXY-D-GLUCOSE-3,5 EPIMERASE"/>
    <property type="match status" value="1"/>
</dbReference>
<dbReference type="InterPro" id="IPR014710">
    <property type="entry name" value="RmlC-like_jellyroll"/>
</dbReference>
<accession>A0A0R2XD64</accession>
<evidence type="ECO:0000313" key="9">
    <source>
        <dbReference type="EMBL" id="KRP32113.1"/>
    </source>
</evidence>
<evidence type="ECO:0000313" key="10">
    <source>
        <dbReference type="Proteomes" id="UP000051220"/>
    </source>
</evidence>
<organism evidence="9 10">
    <name type="scientific">Verrucomicrobia subdivision 6 bacterium BACL9 MAG-120924-bin69</name>
    <dbReference type="NCBI Taxonomy" id="1655635"/>
    <lineage>
        <taxon>Bacteria</taxon>
        <taxon>Pseudomonadati</taxon>
        <taxon>Verrucomicrobiota</taxon>
        <taxon>Verrucomicrobiia</taxon>
        <taxon>Verrucomicrobiales</taxon>
        <taxon>Verrucomicrobia subdivision 6</taxon>
    </lineage>
</organism>
<dbReference type="EC" id="5.1.3.13" evidence="3"/>
<name>A0A0R2XD64_9BACT</name>
<dbReference type="PANTHER" id="PTHR21047:SF2">
    <property type="entry name" value="THYMIDINE DIPHOSPHO-4-KETO-RHAMNOSE 3,5-EPIMERASE"/>
    <property type="match status" value="1"/>
</dbReference>
<dbReference type="GO" id="GO:0000271">
    <property type="term" value="P:polysaccharide biosynthetic process"/>
    <property type="evidence" value="ECO:0007669"/>
    <property type="project" value="TreeGrafter"/>
</dbReference>
<proteinExistence type="predicted"/>
<feature type="site" description="Participates in a stacking interaction with the thymidine ring of dTDP-4-oxo-6-deoxyglucose" evidence="8">
    <location>
        <position position="125"/>
    </location>
</feature>
<dbReference type="Pfam" id="PF00908">
    <property type="entry name" value="dTDP_sugar_isom"/>
    <property type="match status" value="1"/>
</dbReference>
<evidence type="ECO:0000256" key="6">
    <source>
        <dbReference type="ARBA" id="ARBA00031424"/>
    </source>
</evidence>
<evidence type="ECO:0000256" key="2">
    <source>
        <dbReference type="ARBA" id="ARBA00001997"/>
    </source>
</evidence>
<comment type="function">
    <text evidence="2">Catalyzes the epimerization of the C3' and C5'positions of dTDP-6-deoxy-D-xylo-4-hexulose, forming dTDP-6-deoxy-L-lyxo-4-hexulose.</text>
</comment>
<evidence type="ECO:0000256" key="5">
    <source>
        <dbReference type="ARBA" id="ARBA00029758"/>
    </source>
</evidence>
<evidence type="ECO:0000256" key="7">
    <source>
        <dbReference type="ARBA" id="ARBA00033311"/>
    </source>
</evidence>